<sequence>METIRQRTSGNKGEKALLVLRHSGFVGTLLAARTDALSKSIALAG</sequence>
<evidence type="ECO:0000313" key="1">
    <source>
        <dbReference type="EMBL" id="CAH0371331.1"/>
    </source>
</evidence>
<evidence type="ECO:0000313" key="2">
    <source>
        <dbReference type="Proteomes" id="UP000789595"/>
    </source>
</evidence>
<proteinExistence type="predicted"/>
<organism evidence="1 2">
    <name type="scientific">Pelagomonas calceolata</name>
    <dbReference type="NCBI Taxonomy" id="35677"/>
    <lineage>
        <taxon>Eukaryota</taxon>
        <taxon>Sar</taxon>
        <taxon>Stramenopiles</taxon>
        <taxon>Ochrophyta</taxon>
        <taxon>Pelagophyceae</taxon>
        <taxon>Pelagomonadales</taxon>
        <taxon>Pelagomonadaceae</taxon>
        <taxon>Pelagomonas</taxon>
    </lineage>
</organism>
<gene>
    <name evidence="1" type="ORF">PECAL_3P12660</name>
</gene>
<protein>
    <submittedName>
        <fullName evidence="1">Uncharacterized protein</fullName>
    </submittedName>
</protein>
<comment type="caution">
    <text evidence="1">The sequence shown here is derived from an EMBL/GenBank/DDBJ whole genome shotgun (WGS) entry which is preliminary data.</text>
</comment>
<name>A0A8J2SI92_9STRA</name>
<dbReference type="EMBL" id="CAKKNE010000003">
    <property type="protein sequence ID" value="CAH0371331.1"/>
    <property type="molecule type" value="Genomic_DNA"/>
</dbReference>
<keyword evidence="2" id="KW-1185">Reference proteome</keyword>
<dbReference type="AlphaFoldDB" id="A0A8J2SI92"/>
<dbReference type="Proteomes" id="UP000789595">
    <property type="component" value="Unassembled WGS sequence"/>
</dbReference>
<reference evidence="1" key="1">
    <citation type="submission" date="2021-11" db="EMBL/GenBank/DDBJ databases">
        <authorList>
            <consortium name="Genoscope - CEA"/>
            <person name="William W."/>
        </authorList>
    </citation>
    <scope>NUCLEOTIDE SEQUENCE</scope>
</reference>
<accession>A0A8J2SI92</accession>